<evidence type="ECO:0000256" key="8">
    <source>
        <dbReference type="ARBA" id="ARBA00023296"/>
    </source>
</evidence>
<dbReference type="InterPro" id="IPR004337">
    <property type="entry name" value="Astro_capsid_N"/>
</dbReference>
<feature type="compositionally biased region" description="Basic residues" evidence="10">
    <location>
        <begin position="19"/>
        <end position="29"/>
    </location>
</feature>
<organismHost>
    <name type="scientific">Homo sapiens</name>
    <name type="common">Human</name>
    <dbReference type="NCBI Taxonomy" id="9606"/>
</organismHost>
<comment type="function">
    <text evidence="9">The capsid polyprotein VP90 self-assembles and undergoes a proteolytic cleavage by host caspases to yield the immature VP70 virion.</text>
</comment>
<reference evidence="12" key="1">
    <citation type="journal article" date="2010" name="J. Clin. Microbiol.">
        <title>Outbreak of neonatal gastroenteritis associated with astrovirus serotype 1 at a hospital in Inner Mongolia, China.</title>
        <authorList>
            <person name="Li C.Y."/>
            <person name="Liu N."/>
            <person name="Guo W.D."/>
            <person name="Yu Q."/>
            <person name="Wang W.R."/>
            <person name="Song Z.Z."/>
            <person name="Yan H."/>
            <person name="Luo Y."/>
            <person name="Lu A.T."/>
            <person name="Li H.Y."/>
            <person name="Zhu L."/>
            <person name="Duan Z.J."/>
        </authorList>
    </citation>
    <scope>NUCLEOTIDE SEQUENCE</scope>
    <source>
        <strain evidence="12">NM58982</strain>
    </source>
</reference>
<gene>
    <name evidence="12" type="primary">ORF2</name>
</gene>
<evidence type="ECO:0000256" key="4">
    <source>
        <dbReference type="ARBA" id="ARBA00022595"/>
    </source>
</evidence>
<evidence type="ECO:0000256" key="6">
    <source>
        <dbReference type="ARBA" id="ARBA00022890"/>
    </source>
</evidence>
<name>D9I8E4_HASV1</name>
<evidence type="ECO:0000256" key="5">
    <source>
        <dbReference type="ARBA" id="ARBA00022844"/>
    </source>
</evidence>
<keyword evidence="7" id="KW-1142">T=3 icosahedral capsid protein</keyword>
<feature type="domain" description="Astrovirus capsid protein inner core" evidence="11">
    <location>
        <begin position="17"/>
        <end position="154"/>
    </location>
</feature>
<organism evidence="12">
    <name type="scientific">Human astrovirus-1</name>
    <name type="common">HAstV-1</name>
    <dbReference type="NCBI Taxonomy" id="12456"/>
    <lineage>
        <taxon>Viruses</taxon>
        <taxon>Riboviria</taxon>
        <taxon>Orthornavirae</taxon>
        <taxon>Pisuviricota</taxon>
        <taxon>Stelpaviricetes</taxon>
        <taxon>Stellavirales</taxon>
        <taxon>Astroviridae</taxon>
        <taxon>Mamastrovirus</taxon>
        <taxon>Mamastrovirus hominis</taxon>
        <taxon>Mamastrovirus 1</taxon>
    </lineage>
</organism>
<dbReference type="GO" id="GO:0075512">
    <property type="term" value="P:clathrin-dependent endocytosis of virus by host cell"/>
    <property type="evidence" value="ECO:0007669"/>
    <property type="project" value="UniProtKB-KW"/>
</dbReference>
<keyword evidence="4" id="KW-1162">Viral penetration into host cytoplasm</keyword>
<evidence type="ECO:0000256" key="9">
    <source>
        <dbReference type="ARBA" id="ARBA00045703"/>
    </source>
</evidence>
<keyword evidence="2" id="KW-0167">Capsid protein</keyword>
<keyword evidence="8" id="KW-1160">Virus entry into host cell</keyword>
<proteinExistence type="predicted"/>
<evidence type="ECO:0000256" key="3">
    <source>
        <dbReference type="ARBA" id="ARBA00022570"/>
    </source>
</evidence>
<evidence type="ECO:0000313" key="12">
    <source>
        <dbReference type="EMBL" id="ADJ68328.1"/>
    </source>
</evidence>
<dbReference type="InterPro" id="IPR029053">
    <property type="entry name" value="Viral_coat"/>
</dbReference>
<feature type="region of interest" description="Disordered" evidence="10">
    <location>
        <begin position="1"/>
        <end position="60"/>
    </location>
</feature>
<evidence type="ECO:0000256" key="2">
    <source>
        <dbReference type="ARBA" id="ARBA00022561"/>
    </source>
</evidence>
<dbReference type="Gene3D" id="2.60.120.20">
    <property type="match status" value="1"/>
</dbReference>
<accession>D9I8E4</accession>
<dbReference type="Pfam" id="PF03115">
    <property type="entry name" value="Astro_capsid_N"/>
    <property type="match status" value="1"/>
</dbReference>
<feature type="compositionally biased region" description="Polar residues" evidence="10">
    <location>
        <begin position="1"/>
        <end position="18"/>
    </location>
</feature>
<protein>
    <submittedName>
        <fullName evidence="12">Truncated capsid protein</fullName>
    </submittedName>
</protein>
<feature type="compositionally biased region" description="Basic residues" evidence="10">
    <location>
        <begin position="44"/>
        <end position="57"/>
    </location>
</feature>
<keyword evidence="3" id="KW-1165">Clathrin-mediated endocytosis of virus by host</keyword>
<keyword evidence="5" id="KW-0946">Virion</keyword>
<evidence type="ECO:0000256" key="10">
    <source>
        <dbReference type="SAM" id="MobiDB-lite"/>
    </source>
</evidence>
<dbReference type="EMBL" id="HM120877">
    <property type="protein sequence ID" value="ADJ68328.1"/>
    <property type="molecule type" value="Genomic_RNA"/>
</dbReference>
<dbReference type="GO" id="GO:0039617">
    <property type="term" value="C:T=3 icosahedral viral capsid"/>
    <property type="evidence" value="ECO:0007669"/>
    <property type="project" value="UniProtKB-KW"/>
</dbReference>
<evidence type="ECO:0000259" key="11">
    <source>
        <dbReference type="Pfam" id="PF03115"/>
    </source>
</evidence>
<comment type="subcellular location">
    <subcellularLocation>
        <location evidence="1">Virion</location>
    </subcellularLocation>
</comment>
<keyword evidence="6" id="KW-1164">Virus endocytosis by host</keyword>
<evidence type="ECO:0000256" key="1">
    <source>
        <dbReference type="ARBA" id="ARBA00004328"/>
    </source>
</evidence>
<sequence length="194" mass="21538">MASKSNKQVTVEVNNNGRNRSKSRARSQSRGRDRSVKITVNSKNRIRRQSGRGKHQSSQRVRNIVNKQLRKQGVTGPKPAICQRATATLGTVGSNTSGTTEIEACILLNPVLVKDATGSTQFGPVQALGAQYSMWKLKYLNVKLTSMVGASAVQWYCPSEFHLIPHLRHRPLVGQDWVHVSTLMLRLVGMQHLN</sequence>
<evidence type="ECO:0000256" key="7">
    <source>
        <dbReference type="ARBA" id="ARBA00023060"/>
    </source>
</evidence>